<sequence length="94" mass="10870">NPWKCPHCAYIQHNHRGPDLRRHIATHSRQQWICCGLPLLEAAAAGVPDRVFADKNAVWTYAGEVMVGGCRWTFSRKDAFRRHLRKEEGRCWGD</sequence>
<keyword evidence="2" id="KW-1185">Reference proteome</keyword>
<evidence type="ECO:0000313" key="2">
    <source>
        <dbReference type="Proteomes" id="UP000313359"/>
    </source>
</evidence>
<dbReference type="AlphaFoldDB" id="A0A5C2S8Y7"/>
<dbReference type="EMBL" id="ML122266">
    <property type="protein sequence ID" value="RPD60283.1"/>
    <property type="molecule type" value="Genomic_DNA"/>
</dbReference>
<gene>
    <name evidence="1" type="ORF">L227DRAFT_479808</name>
</gene>
<evidence type="ECO:0008006" key="3">
    <source>
        <dbReference type="Google" id="ProtNLM"/>
    </source>
</evidence>
<feature type="non-terminal residue" evidence="1">
    <location>
        <position position="94"/>
    </location>
</feature>
<protein>
    <recommendedName>
        <fullName evidence="3">C2H2-type domain-containing protein</fullName>
    </recommendedName>
</protein>
<feature type="non-terminal residue" evidence="1">
    <location>
        <position position="1"/>
    </location>
</feature>
<dbReference type="Proteomes" id="UP000313359">
    <property type="component" value="Unassembled WGS sequence"/>
</dbReference>
<organism evidence="1 2">
    <name type="scientific">Lentinus tigrinus ALCF2SS1-6</name>
    <dbReference type="NCBI Taxonomy" id="1328759"/>
    <lineage>
        <taxon>Eukaryota</taxon>
        <taxon>Fungi</taxon>
        <taxon>Dikarya</taxon>
        <taxon>Basidiomycota</taxon>
        <taxon>Agaricomycotina</taxon>
        <taxon>Agaricomycetes</taxon>
        <taxon>Polyporales</taxon>
        <taxon>Polyporaceae</taxon>
        <taxon>Lentinus</taxon>
    </lineage>
</organism>
<dbReference type="STRING" id="1328759.A0A5C2S8Y7"/>
<proteinExistence type="predicted"/>
<dbReference type="OrthoDB" id="8922241at2759"/>
<reference evidence="1" key="1">
    <citation type="journal article" date="2018" name="Genome Biol. Evol.">
        <title>Genomics and development of Lentinus tigrinus, a white-rot wood-decaying mushroom with dimorphic fruiting bodies.</title>
        <authorList>
            <person name="Wu B."/>
            <person name="Xu Z."/>
            <person name="Knudson A."/>
            <person name="Carlson A."/>
            <person name="Chen N."/>
            <person name="Kovaka S."/>
            <person name="LaButti K."/>
            <person name="Lipzen A."/>
            <person name="Pennachio C."/>
            <person name="Riley R."/>
            <person name="Schakwitz W."/>
            <person name="Umezawa K."/>
            <person name="Ohm R.A."/>
            <person name="Grigoriev I.V."/>
            <person name="Nagy L.G."/>
            <person name="Gibbons J."/>
            <person name="Hibbett D."/>
        </authorList>
    </citation>
    <scope>NUCLEOTIDE SEQUENCE [LARGE SCALE GENOMIC DNA]</scope>
    <source>
        <strain evidence="1">ALCF2SS1-6</strain>
    </source>
</reference>
<accession>A0A5C2S8Y7</accession>
<name>A0A5C2S8Y7_9APHY</name>
<evidence type="ECO:0000313" key="1">
    <source>
        <dbReference type="EMBL" id="RPD60283.1"/>
    </source>
</evidence>